<evidence type="ECO:0000313" key="3">
    <source>
        <dbReference type="Proteomes" id="UP000076871"/>
    </source>
</evidence>
<dbReference type="OrthoDB" id="3267359at2759"/>
<evidence type="ECO:0000313" key="2">
    <source>
        <dbReference type="EMBL" id="KZT01075.1"/>
    </source>
</evidence>
<dbReference type="AlphaFoldDB" id="A0A165BHP1"/>
<dbReference type="GeneID" id="63824393"/>
<feature type="compositionally biased region" description="Basic residues" evidence="1">
    <location>
        <begin position="417"/>
        <end position="435"/>
    </location>
</feature>
<dbReference type="Proteomes" id="UP000076871">
    <property type="component" value="Unassembled WGS sequence"/>
</dbReference>
<dbReference type="InParanoid" id="A0A165BHP1"/>
<name>A0A165BHP1_9APHY</name>
<evidence type="ECO:0000256" key="1">
    <source>
        <dbReference type="SAM" id="MobiDB-lite"/>
    </source>
</evidence>
<protein>
    <submittedName>
        <fullName evidence="2">Uncharacterized protein</fullName>
    </submittedName>
</protein>
<reference evidence="2 3" key="1">
    <citation type="journal article" date="2016" name="Mol. Biol. Evol.">
        <title>Comparative Genomics of Early-Diverging Mushroom-Forming Fungi Provides Insights into the Origins of Lignocellulose Decay Capabilities.</title>
        <authorList>
            <person name="Nagy L.G."/>
            <person name="Riley R."/>
            <person name="Tritt A."/>
            <person name="Adam C."/>
            <person name="Daum C."/>
            <person name="Floudas D."/>
            <person name="Sun H."/>
            <person name="Yadav J.S."/>
            <person name="Pangilinan J."/>
            <person name="Larsson K.H."/>
            <person name="Matsuura K."/>
            <person name="Barry K."/>
            <person name="Labutti K."/>
            <person name="Kuo R."/>
            <person name="Ohm R.A."/>
            <person name="Bhattacharya S.S."/>
            <person name="Shirouzu T."/>
            <person name="Yoshinaga Y."/>
            <person name="Martin F.M."/>
            <person name="Grigoriev I.V."/>
            <person name="Hibbett D.S."/>
        </authorList>
    </citation>
    <scope>NUCLEOTIDE SEQUENCE [LARGE SCALE GENOMIC DNA]</scope>
    <source>
        <strain evidence="2 3">93-53</strain>
    </source>
</reference>
<accession>A0A165BHP1</accession>
<gene>
    <name evidence="2" type="ORF">LAESUDRAFT_717767</name>
</gene>
<dbReference type="EMBL" id="KV427671">
    <property type="protein sequence ID" value="KZT01075.1"/>
    <property type="molecule type" value="Genomic_DNA"/>
</dbReference>
<dbReference type="RefSeq" id="XP_040758815.1">
    <property type="nucleotide sequence ID" value="XM_040907364.1"/>
</dbReference>
<feature type="region of interest" description="Disordered" evidence="1">
    <location>
        <begin position="416"/>
        <end position="439"/>
    </location>
</feature>
<dbReference type="STRING" id="1314785.A0A165BHP1"/>
<sequence length="462" mass="51739">MAESTDSILQHLLSKNRKKMNLVHHPFRTRSKPRALVPWTSAEKAALKVRIHQKKEAYAGALSKARDSVWDLAQSLNEQFSSHDTNYYYRLPEGVPKKKSAEVVGNLAVNWNMMTKVEKEAYVMESVEEVQKQCENQAVAQHNTLESISREFEKLSEHTGTEVMVFAVCFELDQYNKPYIFFTTRRLPDYFEFAMKSTITDFAMRMEAWMLSGAHGVVNSYVQETIDLKKKTTMLIMQKLNEVAKTKIPRMIYQNFDKQITEKHGIVAINWPLDRFCSPSDLSSRNEVEILYQAFLSGTTSFCLMDKDEYKRWSNARFQVALGQTVAEDDTAMNDVRAGHAVLSNDIMGVNVMLAPGAFSEVSVLITPDVIGTSLPALVAPHATAITHATAQVAGPFMDAINIVTAIDGLAITVHTKERKQHSDKGKKRGPRKPRAQALVASDKNLLAQVSSSTSDDAAANV</sequence>
<organism evidence="2 3">
    <name type="scientific">Laetiporus sulphureus 93-53</name>
    <dbReference type="NCBI Taxonomy" id="1314785"/>
    <lineage>
        <taxon>Eukaryota</taxon>
        <taxon>Fungi</taxon>
        <taxon>Dikarya</taxon>
        <taxon>Basidiomycota</taxon>
        <taxon>Agaricomycotina</taxon>
        <taxon>Agaricomycetes</taxon>
        <taxon>Polyporales</taxon>
        <taxon>Laetiporus</taxon>
    </lineage>
</organism>
<proteinExistence type="predicted"/>
<keyword evidence="3" id="KW-1185">Reference proteome</keyword>